<evidence type="ECO:0000313" key="2">
    <source>
        <dbReference type="Proteomes" id="UP001189143"/>
    </source>
</evidence>
<protein>
    <submittedName>
        <fullName evidence="1">Protein of uncharacterized function (DUF2001)</fullName>
    </submittedName>
</protein>
<sequence>MRTLKINPYDVVRTNKGYMRINGIDLAELKECEVSIEPNTKTLALMNESSESEIAMSYKCTISFKLNKTYSRFKPAILEAAKNLQNFVFNFEGTNYTPDGKQEESLYISDCWIKGKTTLMKLATENDFSEESYEAGFLISNADYKEIIDDGEDW</sequence>
<dbReference type="AlphaFoldDB" id="A0AAD1YJ11"/>
<dbReference type="InterPro" id="IPR018989">
    <property type="entry name" value="DUF2001"/>
</dbReference>
<gene>
    <name evidence="1" type="ORF">CNEO2_750023</name>
</gene>
<evidence type="ECO:0000313" key="1">
    <source>
        <dbReference type="EMBL" id="CAI3680805.1"/>
    </source>
</evidence>
<dbReference type="Proteomes" id="UP001189143">
    <property type="component" value="Unassembled WGS sequence"/>
</dbReference>
<dbReference type="Pfam" id="PF09393">
    <property type="entry name" value="DUF2001"/>
    <property type="match status" value="1"/>
</dbReference>
<dbReference type="Gene3D" id="2.30.110.40">
    <property type="entry name" value="Phage tail tube protein"/>
    <property type="match status" value="1"/>
</dbReference>
<proteinExistence type="predicted"/>
<name>A0AAD1YJ11_9CLOT</name>
<accession>A0AAD1YJ11</accession>
<dbReference type="SUPFAM" id="SSF69279">
    <property type="entry name" value="Phage tail proteins"/>
    <property type="match status" value="1"/>
</dbReference>
<dbReference type="RefSeq" id="WP_230141450.1">
    <property type="nucleotide sequence ID" value="NZ_CAKJVF010000167.1"/>
</dbReference>
<comment type="caution">
    <text evidence="1">The sequence shown here is derived from an EMBL/GenBank/DDBJ whole genome shotgun (WGS) entry which is preliminary data.</text>
</comment>
<organism evidence="1 2">
    <name type="scientific">Clostridium neonatale</name>
    <dbReference type="NCBI Taxonomy" id="137838"/>
    <lineage>
        <taxon>Bacteria</taxon>
        <taxon>Bacillati</taxon>
        <taxon>Bacillota</taxon>
        <taxon>Clostridia</taxon>
        <taxon>Eubacteriales</taxon>
        <taxon>Clostridiaceae</taxon>
        <taxon>Clostridium</taxon>
    </lineage>
</organism>
<dbReference type="InterPro" id="IPR038628">
    <property type="entry name" value="XkdM-like_sf"/>
</dbReference>
<reference evidence="1" key="1">
    <citation type="submission" date="2022-10" db="EMBL/GenBank/DDBJ databases">
        <authorList>
            <person name="Aires J."/>
            <person name="Mesa V."/>
        </authorList>
    </citation>
    <scope>NUCLEOTIDE SEQUENCE</scope>
    <source>
        <strain evidence="1">Clostridium neonatale JD116</strain>
    </source>
</reference>
<dbReference type="EMBL" id="CAMTCP010000276">
    <property type="protein sequence ID" value="CAI3680805.1"/>
    <property type="molecule type" value="Genomic_DNA"/>
</dbReference>